<dbReference type="Proteomes" id="UP001082703">
    <property type="component" value="Unassembled WGS sequence"/>
</dbReference>
<sequence length="228" mass="25210">MPGARIVLNSRYFHIAKAGEKADGKHCMTKDAAMGLVNYVGTRESVILNTPNQLSMSGEDIVSLNLDPLKLNAEVAAKPATHKQMELLADLLHEFPEAKNSLEYQDFKGNPTIGNASELISHAAEFGLGYAVDLGKAKNLVEYVGKRPSVDRVGEHGLFSSSPDVDIRKAQEEIANCEGNIWTHVISLRREDADALGYDTQKPWRDLVMQKIDVIARASNIPVWKQWN</sequence>
<accession>A0ABT4BST2</accession>
<protein>
    <submittedName>
        <fullName evidence="1">Relaxase MobL</fullName>
    </submittedName>
</protein>
<evidence type="ECO:0000313" key="1">
    <source>
        <dbReference type="EMBL" id="MCY1713380.1"/>
    </source>
</evidence>
<dbReference type="RefSeq" id="WP_268057387.1">
    <property type="nucleotide sequence ID" value="NZ_JAPOHA010000003.1"/>
</dbReference>
<name>A0ABT4BST2_9FIRM</name>
<organism evidence="1 2">
    <name type="scientific">Caproiciproducens galactitolivorans</name>
    <dbReference type="NCBI Taxonomy" id="642589"/>
    <lineage>
        <taxon>Bacteria</taxon>
        <taxon>Bacillati</taxon>
        <taxon>Bacillota</taxon>
        <taxon>Clostridia</taxon>
        <taxon>Eubacteriales</taxon>
        <taxon>Acutalibacteraceae</taxon>
        <taxon>Caproiciproducens</taxon>
    </lineage>
</organism>
<comment type="caution">
    <text evidence="1">The sequence shown here is derived from an EMBL/GenBank/DDBJ whole genome shotgun (WGS) entry which is preliminary data.</text>
</comment>
<keyword evidence="2" id="KW-1185">Reference proteome</keyword>
<dbReference type="EMBL" id="JAPOHA010000003">
    <property type="protein sequence ID" value="MCY1713380.1"/>
    <property type="molecule type" value="Genomic_DNA"/>
</dbReference>
<evidence type="ECO:0000313" key="2">
    <source>
        <dbReference type="Proteomes" id="UP001082703"/>
    </source>
</evidence>
<reference evidence="1 2" key="1">
    <citation type="submission" date="2022-11" db="EMBL/GenBank/DDBJ databases">
        <authorList>
            <person name="Caiyu Z."/>
        </authorList>
    </citation>
    <scope>NUCLEOTIDE SEQUENCE [LARGE SCALE GENOMIC DNA]</scope>
    <source>
        <strain evidence="1 2">YR-4</strain>
    </source>
</reference>
<proteinExistence type="predicted"/>
<gene>
    <name evidence="1" type="primary">mobL</name>
    <name evidence="1" type="ORF">OUY18_03805</name>
</gene>